<dbReference type="InterPro" id="IPR029048">
    <property type="entry name" value="HSP70_C_sf"/>
</dbReference>
<gene>
    <name evidence="4" type="ORF">LUZ62_025341</name>
</gene>
<dbReference type="PROSITE" id="PS01036">
    <property type="entry name" value="HSP70_3"/>
    <property type="match status" value="1"/>
</dbReference>
<keyword evidence="1 3" id="KW-0547">Nucleotide-binding</keyword>
<evidence type="ECO:0000256" key="2">
    <source>
        <dbReference type="ARBA" id="ARBA00022840"/>
    </source>
</evidence>
<keyword evidence="4" id="KW-0346">Stress response</keyword>
<dbReference type="FunFam" id="3.30.30.30:FF:000001">
    <property type="entry name" value="heat shock 70 kDa protein-like"/>
    <property type="match status" value="1"/>
</dbReference>
<dbReference type="EMBL" id="JAMFTS010000001">
    <property type="protein sequence ID" value="KAJ4812775.1"/>
    <property type="molecule type" value="Genomic_DNA"/>
</dbReference>
<keyword evidence="5" id="KW-1185">Reference proteome</keyword>
<dbReference type="PRINTS" id="PR00301">
    <property type="entry name" value="HEATSHOCK70"/>
</dbReference>
<evidence type="ECO:0000256" key="3">
    <source>
        <dbReference type="RuleBase" id="RU003322"/>
    </source>
</evidence>
<dbReference type="Pfam" id="PF00012">
    <property type="entry name" value="HSP70"/>
    <property type="match status" value="1"/>
</dbReference>
<comment type="caution">
    <text evidence="4">The sequence shown here is derived from an EMBL/GenBank/DDBJ whole genome shotgun (WGS) entry which is preliminary data.</text>
</comment>
<name>A0AAV8HA42_9POAL</name>
<organism evidence="4 5">
    <name type="scientific">Rhynchospora pubera</name>
    <dbReference type="NCBI Taxonomy" id="906938"/>
    <lineage>
        <taxon>Eukaryota</taxon>
        <taxon>Viridiplantae</taxon>
        <taxon>Streptophyta</taxon>
        <taxon>Embryophyta</taxon>
        <taxon>Tracheophyta</taxon>
        <taxon>Spermatophyta</taxon>
        <taxon>Magnoliopsida</taxon>
        <taxon>Liliopsida</taxon>
        <taxon>Poales</taxon>
        <taxon>Cyperaceae</taxon>
        <taxon>Cyperoideae</taxon>
        <taxon>Rhynchosporeae</taxon>
        <taxon>Rhynchospora</taxon>
    </lineage>
</organism>
<dbReference type="SUPFAM" id="SSF53067">
    <property type="entry name" value="Actin-like ATPase domain"/>
    <property type="match status" value="2"/>
</dbReference>
<dbReference type="Gene3D" id="3.30.30.30">
    <property type="match status" value="1"/>
</dbReference>
<protein>
    <submittedName>
        <fullName evidence="4">Heat shock 70 kDa protein</fullName>
    </submittedName>
</protein>
<dbReference type="Gene3D" id="3.90.640.10">
    <property type="entry name" value="Actin, Chain A, domain 4"/>
    <property type="match status" value="1"/>
</dbReference>
<dbReference type="Gene3D" id="3.30.420.40">
    <property type="match status" value="2"/>
</dbReference>
<sequence>MASEGYKTPTIGIDLGTTYSCVAVCRENNVEIIANDQGKRLTPSCVAFTEDERLVGIAAKNHSDMNPANTVFAIKRLIGRRFSHSTVQNDIKHWPFKVVDDPMDRPKIVVNYRGIEKEFYAEEISSMVLVKMKEVAETYLGCTVNNAVITVPAYFNDSQRQATKNAGAIAGLNVVRIMDEPTAAAVAYGMDKITEVDTDEKNVLIFDLGGGTCDVSLLSIKYGNFVVRAIAGDTHLGGEDFDDRLVDYCVKEFKKKYNKDITNSVRSLRRLRTECQRAKEFLSFSVRGTIEVGYLYDGIDFSTRISRALFEDLNMDLFTRCTDLIERCLSDAKINKTGIDVVVLVGGSTRIPMVQQLVQDFFGGKELCKEINPDEAVAKGAAIQAANLNRQGDNKEKILILQDVTPLSLGVDIIGDKTIIVVPRNTPIPTKKYYVLTTSSDNQTEARIDVYEGESAETKYNNLLGGFIINGIDPAPQGVPNIDTCFEIDDDGILTVSTQVRSTSLKNEIVICQQKGGLTPEEIQTMVEATAHYKAEDEKHKAMISLEDSAHKVKSMSQDPGLAASEKKLMNETAENVITWLNANRHANISEINGQQMKLETIIQTLMKSRPRGGIPYDWILFLSRKTQY</sequence>
<accession>A0AAV8HA42</accession>
<dbReference type="PROSITE" id="PS00297">
    <property type="entry name" value="HSP70_1"/>
    <property type="match status" value="1"/>
</dbReference>
<dbReference type="GO" id="GO:0005524">
    <property type="term" value="F:ATP binding"/>
    <property type="evidence" value="ECO:0007669"/>
    <property type="project" value="UniProtKB-KW"/>
</dbReference>
<dbReference type="Gene3D" id="1.20.1270.10">
    <property type="match status" value="1"/>
</dbReference>
<dbReference type="InterPro" id="IPR018181">
    <property type="entry name" value="Heat_shock_70_CS"/>
</dbReference>
<dbReference type="Gene3D" id="2.60.34.10">
    <property type="entry name" value="Substrate Binding Domain Of DNAk, Chain A, domain 1"/>
    <property type="match status" value="1"/>
</dbReference>
<dbReference type="InterPro" id="IPR043129">
    <property type="entry name" value="ATPase_NBD"/>
</dbReference>
<evidence type="ECO:0000313" key="4">
    <source>
        <dbReference type="EMBL" id="KAJ4812775.1"/>
    </source>
</evidence>
<dbReference type="Proteomes" id="UP001140206">
    <property type="component" value="Chromosome 1"/>
</dbReference>
<dbReference type="AlphaFoldDB" id="A0AAV8HA42"/>
<dbReference type="InterPro" id="IPR029047">
    <property type="entry name" value="HSP70_peptide-bd_sf"/>
</dbReference>
<dbReference type="FunFam" id="3.90.640.10:FF:000002">
    <property type="entry name" value="Heat shock 70 kDa"/>
    <property type="match status" value="1"/>
</dbReference>
<evidence type="ECO:0000313" key="5">
    <source>
        <dbReference type="Proteomes" id="UP001140206"/>
    </source>
</evidence>
<dbReference type="GO" id="GO:0140662">
    <property type="term" value="F:ATP-dependent protein folding chaperone"/>
    <property type="evidence" value="ECO:0007669"/>
    <property type="project" value="InterPro"/>
</dbReference>
<keyword evidence="2 3" id="KW-0067">ATP-binding</keyword>
<dbReference type="InterPro" id="IPR013126">
    <property type="entry name" value="Hsp_70_fam"/>
</dbReference>
<proteinExistence type="inferred from homology"/>
<dbReference type="SUPFAM" id="SSF100920">
    <property type="entry name" value="Heat shock protein 70kD (HSP70), peptide-binding domain"/>
    <property type="match status" value="1"/>
</dbReference>
<reference evidence="4" key="1">
    <citation type="submission" date="2022-08" db="EMBL/GenBank/DDBJ databases">
        <authorList>
            <person name="Marques A."/>
        </authorList>
    </citation>
    <scope>NUCLEOTIDE SEQUENCE</scope>
    <source>
        <strain evidence="4">RhyPub2mFocal</strain>
        <tissue evidence="4">Leaves</tissue>
    </source>
</reference>
<dbReference type="PANTHER" id="PTHR19375">
    <property type="entry name" value="HEAT SHOCK PROTEIN 70KDA"/>
    <property type="match status" value="1"/>
</dbReference>
<comment type="similarity">
    <text evidence="3">Belongs to the heat shock protein 70 family.</text>
</comment>
<dbReference type="PROSITE" id="PS00329">
    <property type="entry name" value="HSP70_2"/>
    <property type="match status" value="1"/>
</dbReference>
<evidence type="ECO:0000256" key="1">
    <source>
        <dbReference type="ARBA" id="ARBA00022741"/>
    </source>
</evidence>
<dbReference type="FunFam" id="3.30.420.40:FF:000026">
    <property type="entry name" value="Heat shock protein 70"/>
    <property type="match status" value="1"/>
</dbReference>